<dbReference type="EMBL" id="FRAJ01000007">
    <property type="protein sequence ID" value="SHK02562.1"/>
    <property type="molecule type" value="Genomic_DNA"/>
</dbReference>
<keyword evidence="1" id="KW-0472">Membrane</keyword>
<evidence type="ECO:0000313" key="2">
    <source>
        <dbReference type="EMBL" id="SHK02562.1"/>
    </source>
</evidence>
<keyword evidence="1" id="KW-1133">Transmembrane helix</keyword>
<proteinExistence type="predicted"/>
<dbReference type="RefSeq" id="WP_072966396.1">
    <property type="nucleotide sequence ID" value="NZ_FRAJ01000007.1"/>
</dbReference>
<organism evidence="2 3">
    <name type="scientific">Caminicella sporogenes DSM 14501</name>
    <dbReference type="NCBI Taxonomy" id="1121266"/>
    <lineage>
        <taxon>Bacteria</taxon>
        <taxon>Bacillati</taxon>
        <taxon>Bacillota</taxon>
        <taxon>Clostridia</taxon>
        <taxon>Peptostreptococcales</taxon>
        <taxon>Caminicellaceae</taxon>
        <taxon>Caminicella</taxon>
    </lineage>
</organism>
<dbReference type="STRING" id="1121266.SAMN02745883_01093"/>
<name>A0A1M6P3U8_9FIRM</name>
<dbReference type="AlphaFoldDB" id="A0A1M6P3U8"/>
<protein>
    <submittedName>
        <fullName evidence="2">Uncharacterized protein</fullName>
    </submittedName>
</protein>
<gene>
    <name evidence="2" type="ORF">SAMN02745883_01093</name>
</gene>
<accession>A0A1M6P3U8</accession>
<evidence type="ECO:0000256" key="1">
    <source>
        <dbReference type="SAM" id="Phobius"/>
    </source>
</evidence>
<dbReference type="Proteomes" id="UP000184082">
    <property type="component" value="Unassembled WGS sequence"/>
</dbReference>
<reference evidence="2 3" key="1">
    <citation type="submission" date="2016-11" db="EMBL/GenBank/DDBJ databases">
        <authorList>
            <person name="Jaros S."/>
            <person name="Januszkiewicz K."/>
            <person name="Wedrychowicz H."/>
        </authorList>
    </citation>
    <scope>NUCLEOTIDE SEQUENCE [LARGE SCALE GENOMIC DNA]</scope>
    <source>
        <strain evidence="2 3">DSM 14501</strain>
    </source>
</reference>
<evidence type="ECO:0000313" key="3">
    <source>
        <dbReference type="Proteomes" id="UP000184082"/>
    </source>
</evidence>
<keyword evidence="1" id="KW-0812">Transmembrane</keyword>
<sequence>MIKNFLKDREFERNKEEILKMAGILKSNSLGTNFKDKLSVMEAESNDDRKYAWHYELAEYRKRKRREMFYIVGAICGILSLLINIVLNYSKIKDIFVLILKNWVF</sequence>
<keyword evidence="3" id="KW-1185">Reference proteome</keyword>
<feature type="transmembrane region" description="Helical" evidence="1">
    <location>
        <begin position="68"/>
        <end position="87"/>
    </location>
</feature>